<dbReference type="GO" id="GO:0016787">
    <property type="term" value="F:hydrolase activity"/>
    <property type="evidence" value="ECO:0007669"/>
    <property type="project" value="UniProtKB-KW"/>
</dbReference>
<dbReference type="PANTHER" id="PTHR31084">
    <property type="entry name" value="ALPHA-L-FUCOSIDASE 2"/>
    <property type="match status" value="1"/>
</dbReference>
<keyword evidence="6" id="KW-0378">Hydrolase</keyword>
<dbReference type="PROSITE" id="PS51318">
    <property type="entry name" value="TAT"/>
    <property type="match status" value="1"/>
</dbReference>
<dbReference type="Gene3D" id="1.50.10.10">
    <property type="match status" value="1"/>
</dbReference>
<dbReference type="InterPro" id="IPR049053">
    <property type="entry name" value="AFCA-like_C"/>
</dbReference>
<keyword evidence="7" id="KW-1185">Reference proteome</keyword>
<dbReference type="RefSeq" id="WP_256648722.1">
    <property type="nucleotide sequence ID" value="NZ_JANIAA010000002.1"/>
</dbReference>
<evidence type="ECO:0000259" key="5">
    <source>
        <dbReference type="Pfam" id="PF22124"/>
    </source>
</evidence>
<dbReference type="Pfam" id="PF14498">
    <property type="entry name" value="Glyco_hyd_65N_2"/>
    <property type="match status" value="1"/>
</dbReference>
<dbReference type="Pfam" id="PF21307">
    <property type="entry name" value="Glyco_hydro_95_C"/>
    <property type="match status" value="1"/>
</dbReference>
<dbReference type="Proteomes" id="UP001204746">
    <property type="component" value="Unassembled WGS sequence"/>
</dbReference>
<evidence type="ECO:0000313" key="6">
    <source>
        <dbReference type="EMBL" id="MCQ8187532.1"/>
    </source>
</evidence>
<dbReference type="PIRSF" id="PIRSF007663">
    <property type="entry name" value="UCP007663"/>
    <property type="match status" value="1"/>
</dbReference>
<reference evidence="6 7" key="1">
    <citation type="submission" date="2022-07" db="EMBL/GenBank/DDBJ databases">
        <authorList>
            <person name="Phongsopitanun W."/>
            <person name="Tanasupawat S."/>
        </authorList>
    </citation>
    <scope>NUCLEOTIDE SEQUENCE [LARGE SCALE GENOMIC DNA]</scope>
    <source>
        <strain evidence="6 7">RCU-064</strain>
    </source>
</reference>
<feature type="region of interest" description="Disordered" evidence="1">
    <location>
        <begin position="1"/>
        <end position="34"/>
    </location>
</feature>
<dbReference type="InterPro" id="IPR054363">
    <property type="entry name" value="GH95_cat"/>
</dbReference>
<feature type="compositionally biased region" description="Basic and acidic residues" evidence="1">
    <location>
        <begin position="24"/>
        <end position="34"/>
    </location>
</feature>
<keyword evidence="2" id="KW-1133">Transmembrane helix</keyword>
<organism evidence="6 7">
    <name type="scientific">Streptomyces rugosispiralis</name>
    <dbReference type="NCBI Taxonomy" id="2967341"/>
    <lineage>
        <taxon>Bacteria</taxon>
        <taxon>Bacillati</taxon>
        <taxon>Actinomycetota</taxon>
        <taxon>Actinomycetes</taxon>
        <taxon>Kitasatosporales</taxon>
        <taxon>Streptomycetaceae</taxon>
        <taxon>Streptomyces</taxon>
    </lineage>
</organism>
<dbReference type="SUPFAM" id="SSF48208">
    <property type="entry name" value="Six-hairpin glycosidases"/>
    <property type="match status" value="1"/>
</dbReference>
<keyword evidence="2" id="KW-0812">Transmembrane</keyword>
<gene>
    <name evidence="6" type="ORF">NP777_04530</name>
</gene>
<accession>A0ABT1UQY6</accession>
<name>A0ABT1UQY6_9ACTN</name>
<evidence type="ECO:0000256" key="1">
    <source>
        <dbReference type="SAM" id="MobiDB-lite"/>
    </source>
</evidence>
<proteinExistence type="predicted"/>
<feature type="domain" description="Alpha fucosidase A-like C-terminal" evidence="4">
    <location>
        <begin position="735"/>
        <end position="795"/>
    </location>
</feature>
<dbReference type="InterPro" id="IPR012341">
    <property type="entry name" value="6hp_glycosidase-like_sf"/>
</dbReference>
<dbReference type="InterPro" id="IPR027414">
    <property type="entry name" value="GH95_N_dom"/>
</dbReference>
<feature type="domain" description="Glycosyl hydrolase family 95 N-terminal" evidence="3">
    <location>
        <begin position="146"/>
        <end position="284"/>
    </location>
</feature>
<dbReference type="Pfam" id="PF22124">
    <property type="entry name" value="Glyco_hydro_95_cat"/>
    <property type="match status" value="1"/>
</dbReference>
<evidence type="ECO:0000313" key="7">
    <source>
        <dbReference type="Proteomes" id="UP001204746"/>
    </source>
</evidence>
<feature type="transmembrane region" description="Helical" evidence="2">
    <location>
        <begin position="36"/>
        <end position="56"/>
    </location>
</feature>
<evidence type="ECO:0000259" key="4">
    <source>
        <dbReference type="Pfam" id="PF21307"/>
    </source>
</evidence>
<feature type="domain" description="Glycosyl hydrolase family 95 catalytic" evidence="5">
    <location>
        <begin position="314"/>
        <end position="732"/>
    </location>
</feature>
<dbReference type="EMBL" id="JANIAA010000002">
    <property type="protein sequence ID" value="MCQ8187532.1"/>
    <property type="molecule type" value="Genomic_DNA"/>
</dbReference>
<evidence type="ECO:0000256" key="2">
    <source>
        <dbReference type="SAM" id="Phobius"/>
    </source>
</evidence>
<dbReference type="InterPro" id="IPR008928">
    <property type="entry name" value="6-hairpin_glycosidase_sf"/>
</dbReference>
<protein>
    <submittedName>
        <fullName evidence="6">Glycoside hydrolase family 95 protein</fullName>
    </submittedName>
</protein>
<sequence>MNPRPTDAGRDPDGDPAGDLNGDPGRDPGRDPSRRTALSLAATAGLTLALGALPAFTASAAPRRPADTAPLTGTSHDELWWRAPGDEGSLIEQGLPVGNGRLGALASNDPGRELLLITDATMWTGGLNDTLDSDGQFPYGRDDFGSFTLLARLTVDIPDHDLSGVNGYRRALDLAQGVVTSSYVRSGVTYRRQIFASHPDDTIVLHFTQSGGGRYTGSVTLEGTHGEKPSHAGSFGASFPNGLRYGAAVTAYGSGGRVRVNGTRVDFSGCTDLTVVVSGGTNYAPDADSGYRDPTLDPEKLARTKVLAAARHSADTLRRTHIADYRRLYERFTLSLGTSTDAQRSLDTWQRLTARARDGVPDPELEAAYLQFSRYLMISGSRDSLPLNLQGLWLDGNDPDWMGDYHTDINIQMNYWMADRAGLSPCFDAFADYCLAQLPSWAELTHGLFNDPRNRYRNSTEKVAGWTVAFSTNIHGGSGWWWHPASNAWLSNSLYEHYEYTQSRAYLAKIYPLLKGACEFWEARLLTTTLPGTSGEVLIDDRDWSPEHGPQDAKGITYAQELVWALFGNFAAAAAELKRDTAYAETIASLRKKLYLPEVSPKTGRLQEWMSPDNLGETTHRHLSPLIGLFPGDRIRPDGSTPQEIVDGATALLTARGMNSFGWANAWRAACWARLKDADTAYQLVVNNLRPSTDGSNGTAFNLFDIYEVEKGRGIFQIDANFGTPAAMSEMLLYSRPGHLELLPALPDAWAVSGSVTGLAARGGFVVDLRWEHGVPTSVTIRSVGGRTTTVAHGSTSRTVRLAPGGSVTLKGFAR</sequence>
<dbReference type="InterPro" id="IPR016518">
    <property type="entry name" value="Alpha-L-fucosidase"/>
</dbReference>
<dbReference type="PANTHER" id="PTHR31084:SF3">
    <property type="entry name" value="ALPHA-FUCOSIDASE A"/>
    <property type="match status" value="1"/>
</dbReference>
<keyword evidence="2" id="KW-0472">Membrane</keyword>
<dbReference type="InterPro" id="IPR006311">
    <property type="entry name" value="TAT_signal"/>
</dbReference>
<comment type="caution">
    <text evidence="6">The sequence shown here is derived from an EMBL/GenBank/DDBJ whole genome shotgun (WGS) entry which is preliminary data.</text>
</comment>
<evidence type="ECO:0000259" key="3">
    <source>
        <dbReference type="Pfam" id="PF14498"/>
    </source>
</evidence>